<sequence>MTPRSYLLATTAFLSISGSTFAADVGDDETLPPEAPAVTDRYAGVDLVFEIGAGGMISPKYEGSDKYEVSPSPIIGFGYLNIPGLFEIGSTGPETGGLDISPSFNMIGERKAEDFDALKGLGDVDATYEVGIKLGYEWEFAEIYGEARYAFGGVEDIVGEAGANLILRPTPELELKAGPFATFAGEKYTETYFGVTAAQSANTGFRLDPYDPKGGIKSVGVNGSARYEFRPDWFLNADASYSQLVGDVADSPIVKAGDENQFTFGLGLSKRFTLDLF</sequence>
<gene>
    <name evidence="7" type="ORF">GCM10011335_41780</name>
</gene>
<evidence type="ECO:0000256" key="6">
    <source>
        <dbReference type="SAM" id="SignalP"/>
    </source>
</evidence>
<evidence type="ECO:0000256" key="1">
    <source>
        <dbReference type="ARBA" id="ARBA00004442"/>
    </source>
</evidence>
<evidence type="ECO:0000256" key="3">
    <source>
        <dbReference type="ARBA" id="ARBA00022729"/>
    </source>
</evidence>
<comment type="subcellular location">
    <subcellularLocation>
        <location evidence="1">Cell outer membrane</location>
    </subcellularLocation>
</comment>
<dbReference type="InterPro" id="IPR010583">
    <property type="entry name" value="MipA"/>
</dbReference>
<comment type="caution">
    <text evidence="7">The sequence shown here is derived from an EMBL/GenBank/DDBJ whole genome shotgun (WGS) entry which is preliminary data.</text>
</comment>
<reference evidence="7" key="2">
    <citation type="submission" date="2020-09" db="EMBL/GenBank/DDBJ databases">
        <authorList>
            <person name="Sun Q."/>
            <person name="Zhou Y."/>
        </authorList>
    </citation>
    <scope>NUCLEOTIDE SEQUENCE</scope>
    <source>
        <strain evidence="7">CGMCC 1.15493</strain>
    </source>
</reference>
<comment type="similarity">
    <text evidence="2">Belongs to the MipA/OmpV family.</text>
</comment>
<dbReference type="Pfam" id="PF06629">
    <property type="entry name" value="MipA"/>
    <property type="match status" value="1"/>
</dbReference>
<keyword evidence="8" id="KW-1185">Reference proteome</keyword>
<reference evidence="7" key="1">
    <citation type="journal article" date="2014" name="Int. J. Syst. Evol. Microbiol.">
        <title>Complete genome sequence of Corynebacterium casei LMG S-19264T (=DSM 44701T), isolated from a smear-ripened cheese.</title>
        <authorList>
            <consortium name="US DOE Joint Genome Institute (JGI-PGF)"/>
            <person name="Walter F."/>
            <person name="Albersmeier A."/>
            <person name="Kalinowski J."/>
            <person name="Ruckert C."/>
        </authorList>
    </citation>
    <scope>NUCLEOTIDE SEQUENCE</scope>
    <source>
        <strain evidence="7">CGMCC 1.15493</strain>
    </source>
</reference>
<evidence type="ECO:0000256" key="4">
    <source>
        <dbReference type="ARBA" id="ARBA00023136"/>
    </source>
</evidence>
<dbReference type="AlphaFoldDB" id="A0A916Y879"/>
<evidence type="ECO:0000313" key="8">
    <source>
        <dbReference type="Proteomes" id="UP000613160"/>
    </source>
</evidence>
<keyword evidence="5" id="KW-0998">Cell outer membrane</keyword>
<evidence type="ECO:0000256" key="2">
    <source>
        <dbReference type="ARBA" id="ARBA00005722"/>
    </source>
</evidence>
<keyword evidence="3 6" id="KW-0732">Signal</keyword>
<evidence type="ECO:0000256" key="5">
    <source>
        <dbReference type="ARBA" id="ARBA00023237"/>
    </source>
</evidence>
<dbReference type="PANTHER" id="PTHR38776">
    <property type="entry name" value="MLTA-INTERACTING PROTEIN-RELATED"/>
    <property type="match status" value="1"/>
</dbReference>
<organism evidence="7 8">
    <name type="scientific">Aureimonas glaciei</name>
    <dbReference type="NCBI Taxonomy" id="1776957"/>
    <lineage>
        <taxon>Bacteria</taxon>
        <taxon>Pseudomonadati</taxon>
        <taxon>Pseudomonadota</taxon>
        <taxon>Alphaproteobacteria</taxon>
        <taxon>Hyphomicrobiales</taxon>
        <taxon>Aurantimonadaceae</taxon>
        <taxon>Aureimonas</taxon>
    </lineage>
</organism>
<dbReference type="RefSeq" id="WP_188854396.1">
    <property type="nucleotide sequence ID" value="NZ_BMJJ01000011.1"/>
</dbReference>
<dbReference type="PANTHER" id="PTHR38776:SF1">
    <property type="entry name" value="MLTA-INTERACTING PROTEIN-RELATED"/>
    <property type="match status" value="1"/>
</dbReference>
<feature type="signal peptide" evidence="6">
    <location>
        <begin position="1"/>
        <end position="22"/>
    </location>
</feature>
<accession>A0A916Y879</accession>
<feature type="chain" id="PRO_5037540753" evidence="6">
    <location>
        <begin position="23"/>
        <end position="277"/>
    </location>
</feature>
<proteinExistence type="inferred from homology"/>
<dbReference type="Proteomes" id="UP000613160">
    <property type="component" value="Unassembled WGS sequence"/>
</dbReference>
<keyword evidence="4" id="KW-0472">Membrane</keyword>
<name>A0A916Y879_9HYPH</name>
<evidence type="ECO:0000313" key="7">
    <source>
        <dbReference type="EMBL" id="GGD34357.1"/>
    </source>
</evidence>
<protein>
    <submittedName>
        <fullName evidence="7">MltA-interacting MipA family protein</fullName>
    </submittedName>
</protein>
<dbReference type="EMBL" id="BMJJ01000011">
    <property type="protein sequence ID" value="GGD34357.1"/>
    <property type="molecule type" value="Genomic_DNA"/>
</dbReference>
<dbReference type="GO" id="GO:0009279">
    <property type="term" value="C:cell outer membrane"/>
    <property type="evidence" value="ECO:0007669"/>
    <property type="project" value="UniProtKB-SubCell"/>
</dbReference>